<protein>
    <submittedName>
        <fullName evidence="1">Uncharacterized protein</fullName>
    </submittedName>
</protein>
<feature type="non-terminal residue" evidence="1">
    <location>
        <position position="90"/>
    </location>
</feature>
<organism evidence="1 2">
    <name type="scientific">Polarella glacialis</name>
    <name type="common">Dinoflagellate</name>
    <dbReference type="NCBI Taxonomy" id="89957"/>
    <lineage>
        <taxon>Eukaryota</taxon>
        <taxon>Sar</taxon>
        <taxon>Alveolata</taxon>
        <taxon>Dinophyceae</taxon>
        <taxon>Suessiales</taxon>
        <taxon>Suessiaceae</taxon>
        <taxon>Polarella</taxon>
    </lineage>
</organism>
<dbReference type="InterPro" id="IPR007454">
    <property type="entry name" value="UPF0250_YbeD-like"/>
</dbReference>
<dbReference type="Pfam" id="PF04359">
    <property type="entry name" value="DUF493"/>
    <property type="match status" value="1"/>
</dbReference>
<name>A0A813J436_POLGL</name>
<dbReference type="InterPro" id="IPR027471">
    <property type="entry name" value="YbeD-like_sf"/>
</dbReference>
<comment type="caution">
    <text evidence="1">The sequence shown here is derived from an EMBL/GenBank/DDBJ whole genome shotgun (WGS) entry which is preliminary data.</text>
</comment>
<dbReference type="SUPFAM" id="SSF117991">
    <property type="entry name" value="YbeD/HP0495-like"/>
    <property type="match status" value="1"/>
</dbReference>
<dbReference type="Proteomes" id="UP000626109">
    <property type="component" value="Unassembled WGS sequence"/>
</dbReference>
<dbReference type="Gene3D" id="3.30.70.260">
    <property type="match status" value="1"/>
</dbReference>
<evidence type="ECO:0000313" key="1">
    <source>
        <dbReference type="EMBL" id="CAE8662125.1"/>
    </source>
</evidence>
<reference evidence="1" key="1">
    <citation type="submission" date="2021-02" db="EMBL/GenBank/DDBJ databases">
        <authorList>
            <person name="Dougan E. K."/>
            <person name="Rhodes N."/>
            <person name="Thang M."/>
            <person name="Chan C."/>
        </authorList>
    </citation>
    <scope>NUCLEOTIDE SEQUENCE</scope>
</reference>
<sequence>EYHNIWKALSDEKAWPSVQRFSVVGPAGGDFAAAVQAQVADTLGHEPEKVATEPRQRWQSVRLDVRCATPDDFCALHSRLKSLEGVKFLL</sequence>
<dbReference type="EMBL" id="CAJNNW010017966">
    <property type="protein sequence ID" value="CAE8662125.1"/>
    <property type="molecule type" value="Genomic_DNA"/>
</dbReference>
<dbReference type="AlphaFoldDB" id="A0A813J436"/>
<accession>A0A813J436</accession>
<evidence type="ECO:0000313" key="2">
    <source>
        <dbReference type="Proteomes" id="UP000626109"/>
    </source>
</evidence>
<gene>
    <name evidence="1" type="ORF">PGLA2088_LOCUS14738</name>
</gene>
<proteinExistence type="predicted"/>